<evidence type="ECO:0000256" key="10">
    <source>
        <dbReference type="ARBA" id="ARBA00022771"/>
    </source>
</evidence>
<accession>A0ABQ9KNY8</accession>
<dbReference type="Pfam" id="PF14569">
    <property type="entry name" value="zf-UDP"/>
    <property type="match status" value="1"/>
</dbReference>
<feature type="domain" description="RING-type" evidence="21">
    <location>
        <begin position="39"/>
        <end position="85"/>
    </location>
</feature>
<dbReference type="PROSITE" id="PS50089">
    <property type="entry name" value="ZF_RING_2"/>
    <property type="match status" value="1"/>
</dbReference>
<dbReference type="EC" id="2.4.1.12" evidence="19"/>
<comment type="subcellular location">
    <subcellularLocation>
        <location evidence="2 19">Cell membrane</location>
        <topology evidence="2 19">Multi-pass membrane protein</topology>
    </subcellularLocation>
</comment>
<sequence>METKGRLIAGSRNRNEFVLINADEIARVTSVKELSGQICQICEDEIEVTVDREPFVACNECAFPVCRPCYEYERREGNQACPQCKTRYKRIKGSPRVEGDEEEEDTDDLENEFDISATARSEPHHIADAMLTARLNICLGSQAIVSGFVTTSELDPISAAHKIPLLTYHEEDVGLSSDKHALIIPPFHGKRIHPMPFFDSPMTLQPRALDPKKDLAVYGYGTIAWKERMEERKKKQSEKLQVFKHQGEKDGGNNDGDEFDDPDLPMMDEGRQPLSRKLPIPSSKINPYRLIILLRLVILGLFFHYRILHPVSDAYGLWLTSIICEIWFAVSWIFDQFPKWYPIERETYLDRLSLRYEKEGKASELAAVDIFVSTVDPLKEPPLITANTVLSILAVDYPVDKVACYVSDDGAAMLTFEALSETSEFARKWVPFCKKFKIEPRAPEWYFAQKVDYLKDKVDPAFVRERRAMKREYEEYKVRVNGLVAMAQKVPEDGWTMQDGTPWPGNNVKDHPGMIQVFSGHNVVHDIEGNELPRLVYVSREKRAGFEHHKKAGAMNALVRVSAIITNAPYLLNVDCDHYINNSKALREAMCFMMDPISGKKVCYVQFPQRFDGIDRHDRYSNRNVVFFDINMKGLDGIQGPIYVGTGCVFRRQALYGYDAPIKKKPPGKTCNCLPKWLCCCCTSRKKNKKVKSNGKKKKKNKEASKQIHALENIEESIEGIDNDKSESMSQKKFEKKFGQSPVFIASTLMEDGGLPKEATSASLLKEAIHVISCGYEDKTEWGKEVGWIYGSVTEDILTGFKMHCHGWRSVYCIPSRPAFKGSAPINLSDRLHQVLRWALGSVEILLSRHCPIWYGYGCGLKPLERFSYINSVVYPLTSIPLVAYCTLPAICLLTGKFIVPEISNYASLIFMALFISIAATSVLEMQWGGVGIHDWWRNEQFWVIGGTSSHLFALFQGLLKVLAGVNTNFTVTSKAGDDGEFSDLFLFKWTSLLIPPLTLLIINIIGIIVGVADAINNGYDSWGPLFGKLFFAVWVIVHLYPFLKGLMAKQDRLPTIIVVWSILIASVLSLVWVRINPFVSRGIVLEVCGLNCD</sequence>
<evidence type="ECO:0000256" key="7">
    <source>
        <dbReference type="ARBA" id="ARBA00022679"/>
    </source>
</evidence>
<evidence type="ECO:0000256" key="17">
    <source>
        <dbReference type="ARBA" id="ARBA00048682"/>
    </source>
</evidence>
<dbReference type="EMBL" id="JARPOI010000016">
    <property type="protein sequence ID" value="KAJ9146113.1"/>
    <property type="molecule type" value="Genomic_DNA"/>
</dbReference>
<feature type="transmembrane region" description="Helical" evidence="19">
    <location>
        <begin position="288"/>
        <end position="308"/>
    </location>
</feature>
<comment type="catalytic activity">
    <reaction evidence="17 19">
        <text>[(1-&gt;4)-beta-D-glucosyl](n) + UDP-alpha-D-glucose = [(1-&gt;4)-beta-D-glucosyl](n+1) + UDP + H(+)</text>
        <dbReference type="Rhea" id="RHEA:19929"/>
        <dbReference type="Rhea" id="RHEA-COMP:10033"/>
        <dbReference type="Rhea" id="RHEA-COMP:10034"/>
        <dbReference type="ChEBI" id="CHEBI:15378"/>
        <dbReference type="ChEBI" id="CHEBI:18246"/>
        <dbReference type="ChEBI" id="CHEBI:58223"/>
        <dbReference type="ChEBI" id="CHEBI:58885"/>
        <dbReference type="EC" id="2.4.1.12"/>
    </reaction>
</comment>
<evidence type="ECO:0000259" key="21">
    <source>
        <dbReference type="PROSITE" id="PS50089"/>
    </source>
</evidence>
<dbReference type="InterPro" id="IPR005150">
    <property type="entry name" value="Cellulose_synth"/>
</dbReference>
<keyword evidence="13 19" id="KW-1133">Transmembrane helix</keyword>
<dbReference type="InterPro" id="IPR027934">
    <property type="entry name" value="CES_Znf_RING"/>
</dbReference>
<feature type="region of interest" description="Disordered" evidence="20">
    <location>
        <begin position="236"/>
        <end position="266"/>
    </location>
</feature>
<evidence type="ECO:0000256" key="5">
    <source>
        <dbReference type="ARBA" id="ARBA00022475"/>
    </source>
</evidence>
<feature type="transmembrane region" description="Helical" evidence="19">
    <location>
        <begin position="944"/>
        <end position="966"/>
    </location>
</feature>
<keyword evidence="10 18" id="KW-0863">Zinc-finger</keyword>
<keyword evidence="16 19" id="KW-0961">Cell wall biogenesis/degradation</keyword>
<dbReference type="InterPro" id="IPR001841">
    <property type="entry name" value="Znf_RING"/>
</dbReference>
<proteinExistence type="inferred from homology"/>
<feature type="transmembrane region" description="Helical" evidence="19">
    <location>
        <begin position="1025"/>
        <end position="1044"/>
    </location>
</feature>
<comment type="caution">
    <text evidence="22">The sequence shown here is derived from an EMBL/GenBank/DDBJ whole genome shotgun (WGS) entry which is preliminary data.</text>
</comment>
<evidence type="ECO:0000256" key="12">
    <source>
        <dbReference type="ARBA" id="ARBA00022916"/>
    </source>
</evidence>
<dbReference type="Proteomes" id="UP001174677">
    <property type="component" value="Chromosome 16"/>
</dbReference>
<keyword evidence="11 19" id="KW-0862">Zinc</keyword>
<name>A0ABQ9KNY8_HEVBR</name>
<evidence type="ECO:0000256" key="16">
    <source>
        <dbReference type="ARBA" id="ARBA00023316"/>
    </source>
</evidence>
<evidence type="ECO:0000256" key="4">
    <source>
        <dbReference type="ARBA" id="ARBA00007548"/>
    </source>
</evidence>
<dbReference type="SUPFAM" id="SSF53448">
    <property type="entry name" value="Nucleotide-diphospho-sugar transferases"/>
    <property type="match status" value="1"/>
</dbReference>
<evidence type="ECO:0000256" key="15">
    <source>
        <dbReference type="ARBA" id="ARBA00023211"/>
    </source>
</evidence>
<evidence type="ECO:0000256" key="19">
    <source>
        <dbReference type="RuleBase" id="RU361116"/>
    </source>
</evidence>
<dbReference type="CDD" id="cd16617">
    <property type="entry name" value="mRING-HC-C4C4_CesA"/>
    <property type="match status" value="1"/>
</dbReference>
<dbReference type="InterPro" id="IPR013083">
    <property type="entry name" value="Znf_RING/FYVE/PHD"/>
</dbReference>
<keyword evidence="8 19" id="KW-0812">Transmembrane</keyword>
<evidence type="ECO:0000256" key="3">
    <source>
        <dbReference type="ARBA" id="ARBA00004768"/>
    </source>
</evidence>
<keyword evidence="9 19" id="KW-0479">Metal-binding</keyword>
<feature type="transmembrane region" description="Helical" evidence="19">
    <location>
        <begin position="1056"/>
        <end position="1076"/>
    </location>
</feature>
<feature type="transmembrane region" description="Helical" evidence="19">
    <location>
        <begin position="315"/>
        <end position="334"/>
    </location>
</feature>
<evidence type="ECO:0000256" key="2">
    <source>
        <dbReference type="ARBA" id="ARBA00004651"/>
    </source>
</evidence>
<evidence type="ECO:0000256" key="20">
    <source>
        <dbReference type="SAM" id="MobiDB-lite"/>
    </source>
</evidence>
<reference evidence="22" key="1">
    <citation type="journal article" date="2023" name="Plant Biotechnol. J.">
        <title>Chromosome-level wild Hevea brasiliensis genome provides new tools for genomic-assisted breeding and valuable loci to elevate rubber yield.</title>
        <authorList>
            <person name="Cheng H."/>
            <person name="Song X."/>
            <person name="Hu Y."/>
            <person name="Wu T."/>
            <person name="Yang Q."/>
            <person name="An Z."/>
            <person name="Feng S."/>
            <person name="Deng Z."/>
            <person name="Wu W."/>
            <person name="Zeng X."/>
            <person name="Tu M."/>
            <person name="Wang X."/>
            <person name="Huang H."/>
        </authorList>
    </citation>
    <scope>NUCLEOTIDE SEQUENCE</scope>
    <source>
        <strain evidence="22">MT/VB/25A 57/8</strain>
    </source>
</reference>
<comment type="pathway">
    <text evidence="3 19">Glycan metabolism; plant cellulose biosynthesis.</text>
</comment>
<comment type="similarity">
    <text evidence="4 19">Belongs to the glycosyltransferase 2 family. Plant cellulose synthase subfamily.</text>
</comment>
<evidence type="ECO:0000256" key="13">
    <source>
        <dbReference type="ARBA" id="ARBA00022989"/>
    </source>
</evidence>
<dbReference type="Pfam" id="PF03552">
    <property type="entry name" value="Cellulose_synt"/>
    <property type="match status" value="1"/>
</dbReference>
<evidence type="ECO:0000256" key="9">
    <source>
        <dbReference type="ARBA" id="ARBA00022723"/>
    </source>
</evidence>
<dbReference type="Gene3D" id="3.30.40.10">
    <property type="entry name" value="Zinc/RING finger domain, C3HC4 (zinc finger)"/>
    <property type="match status" value="1"/>
</dbReference>
<keyword evidence="7 19" id="KW-0808">Transferase</keyword>
<comment type="cofactor">
    <cofactor evidence="1">
        <name>Mn(2+)</name>
        <dbReference type="ChEBI" id="CHEBI:29035"/>
    </cofactor>
</comment>
<evidence type="ECO:0000256" key="18">
    <source>
        <dbReference type="PROSITE-ProRule" id="PRU00175"/>
    </source>
</evidence>
<evidence type="ECO:0000256" key="11">
    <source>
        <dbReference type="ARBA" id="ARBA00022833"/>
    </source>
</evidence>
<feature type="transmembrane region" description="Helical" evidence="19">
    <location>
        <begin position="873"/>
        <end position="894"/>
    </location>
</feature>
<evidence type="ECO:0000256" key="8">
    <source>
        <dbReference type="ARBA" id="ARBA00022692"/>
    </source>
</evidence>
<evidence type="ECO:0000256" key="14">
    <source>
        <dbReference type="ARBA" id="ARBA00023136"/>
    </source>
</evidence>
<keyword evidence="12 19" id="KW-0135">Cellulose biosynthesis</keyword>
<comment type="cofactor">
    <cofactor evidence="19">
        <name>Zn(2+)</name>
        <dbReference type="ChEBI" id="CHEBI:29105"/>
    </cofactor>
    <text evidence="19">Binds 2 Zn(2+) ions per subunit.</text>
</comment>
<dbReference type="SUPFAM" id="SSF57850">
    <property type="entry name" value="RING/U-box"/>
    <property type="match status" value="1"/>
</dbReference>
<evidence type="ECO:0000313" key="23">
    <source>
        <dbReference type="Proteomes" id="UP001174677"/>
    </source>
</evidence>
<dbReference type="PANTHER" id="PTHR13301">
    <property type="entry name" value="X-BOX TRANSCRIPTION FACTOR-RELATED"/>
    <property type="match status" value="1"/>
</dbReference>
<keyword evidence="5 19" id="KW-1003">Cell membrane</keyword>
<keyword evidence="6 19" id="KW-0328">Glycosyltransferase</keyword>
<keyword evidence="15" id="KW-0464">Manganese</keyword>
<dbReference type="Gene3D" id="3.90.550.10">
    <property type="entry name" value="Spore Coat Polysaccharide Biosynthesis Protein SpsA, Chain A"/>
    <property type="match status" value="1"/>
</dbReference>
<evidence type="ECO:0000313" key="22">
    <source>
        <dbReference type="EMBL" id="KAJ9146113.1"/>
    </source>
</evidence>
<evidence type="ECO:0000256" key="6">
    <source>
        <dbReference type="ARBA" id="ARBA00022676"/>
    </source>
</evidence>
<dbReference type="InterPro" id="IPR029044">
    <property type="entry name" value="Nucleotide-diphossugar_trans"/>
</dbReference>
<gene>
    <name evidence="22" type="ORF">P3X46_028420</name>
</gene>
<evidence type="ECO:0000256" key="1">
    <source>
        <dbReference type="ARBA" id="ARBA00001936"/>
    </source>
</evidence>
<feature type="transmembrane region" description="Helical" evidence="19">
    <location>
        <begin position="987"/>
        <end position="1013"/>
    </location>
</feature>
<keyword evidence="14 19" id="KW-0472">Membrane</keyword>
<feature type="transmembrane region" description="Helical" evidence="19">
    <location>
        <begin position="906"/>
        <end position="924"/>
    </location>
</feature>
<protein>
    <recommendedName>
        <fullName evidence="19">Cellulose synthase</fullName>
        <ecNumber evidence="19">2.4.1.12</ecNumber>
    </recommendedName>
</protein>
<keyword evidence="23" id="KW-1185">Reference proteome</keyword>
<organism evidence="22 23">
    <name type="scientific">Hevea brasiliensis</name>
    <name type="common">Para rubber tree</name>
    <name type="synonym">Siphonia brasiliensis</name>
    <dbReference type="NCBI Taxonomy" id="3981"/>
    <lineage>
        <taxon>Eukaryota</taxon>
        <taxon>Viridiplantae</taxon>
        <taxon>Streptophyta</taxon>
        <taxon>Embryophyta</taxon>
        <taxon>Tracheophyta</taxon>
        <taxon>Spermatophyta</taxon>
        <taxon>Magnoliopsida</taxon>
        <taxon>eudicotyledons</taxon>
        <taxon>Gunneridae</taxon>
        <taxon>Pentapetalae</taxon>
        <taxon>rosids</taxon>
        <taxon>fabids</taxon>
        <taxon>Malpighiales</taxon>
        <taxon>Euphorbiaceae</taxon>
        <taxon>Crotonoideae</taxon>
        <taxon>Micrandreae</taxon>
        <taxon>Hevea</taxon>
    </lineage>
</organism>